<feature type="region of interest" description="Disordered" evidence="7">
    <location>
        <begin position="219"/>
        <end position="241"/>
    </location>
</feature>
<keyword evidence="4 8" id="KW-1133">Transmembrane helix</keyword>
<organism evidence="10 11">
    <name type="scientific">Alienimonas chondri</name>
    <dbReference type="NCBI Taxonomy" id="2681879"/>
    <lineage>
        <taxon>Bacteria</taxon>
        <taxon>Pseudomonadati</taxon>
        <taxon>Planctomycetota</taxon>
        <taxon>Planctomycetia</taxon>
        <taxon>Planctomycetales</taxon>
        <taxon>Planctomycetaceae</taxon>
        <taxon>Alienimonas</taxon>
    </lineage>
</organism>
<comment type="similarity">
    <text evidence="6">Belongs to the exbB/tolQ family.</text>
</comment>
<comment type="caution">
    <text evidence="10">The sequence shown here is derived from an EMBL/GenBank/DDBJ whole genome shotgun (WGS) entry which is preliminary data.</text>
</comment>
<keyword evidence="5 8" id="KW-0472">Membrane</keyword>
<evidence type="ECO:0000313" key="11">
    <source>
        <dbReference type="Proteomes" id="UP000609651"/>
    </source>
</evidence>
<proteinExistence type="inferred from homology"/>
<dbReference type="RefSeq" id="WP_171188107.1">
    <property type="nucleotide sequence ID" value="NZ_WTPX01000097.1"/>
</dbReference>
<gene>
    <name evidence="10" type="ORF">LzC2_28610</name>
</gene>
<evidence type="ECO:0000313" key="10">
    <source>
        <dbReference type="EMBL" id="NNJ26770.1"/>
    </source>
</evidence>
<reference evidence="10 11" key="1">
    <citation type="journal article" date="2020" name="Syst. Appl. Microbiol.">
        <title>Alienimonas chondri sp. nov., a novel planctomycete isolated from the biofilm of the red alga Chondrus crispus.</title>
        <authorList>
            <person name="Vitorino I."/>
            <person name="Albuquerque L."/>
            <person name="Wiegand S."/>
            <person name="Kallscheuer N."/>
            <person name="da Costa M.S."/>
            <person name="Lobo-da-Cunha A."/>
            <person name="Jogler C."/>
            <person name="Lage O.M."/>
        </authorList>
    </citation>
    <scope>NUCLEOTIDE SEQUENCE [LARGE SCALE GENOMIC DNA]</scope>
    <source>
        <strain evidence="10 11">LzC2</strain>
    </source>
</reference>
<comment type="subcellular location">
    <subcellularLocation>
        <location evidence="1">Cell membrane</location>
        <topology evidence="1">Multi-pass membrane protein</topology>
    </subcellularLocation>
    <subcellularLocation>
        <location evidence="6">Membrane</location>
        <topology evidence="6">Multi-pass membrane protein</topology>
    </subcellularLocation>
</comment>
<keyword evidence="6" id="KW-0653">Protein transport</keyword>
<feature type="transmembrane region" description="Helical" evidence="8">
    <location>
        <begin position="165"/>
        <end position="188"/>
    </location>
</feature>
<evidence type="ECO:0000256" key="5">
    <source>
        <dbReference type="ARBA" id="ARBA00023136"/>
    </source>
</evidence>
<dbReference type="EMBL" id="WTPX01000097">
    <property type="protein sequence ID" value="NNJ26770.1"/>
    <property type="molecule type" value="Genomic_DNA"/>
</dbReference>
<accession>A0ABX1VFA6</accession>
<feature type="domain" description="MotA/TolQ/ExbB proton channel" evidence="9">
    <location>
        <begin position="115"/>
        <end position="197"/>
    </location>
</feature>
<keyword evidence="11" id="KW-1185">Reference proteome</keyword>
<dbReference type="Proteomes" id="UP000609651">
    <property type="component" value="Unassembled WGS sequence"/>
</dbReference>
<protein>
    <recommendedName>
        <fullName evidence="9">MotA/TolQ/ExbB proton channel domain-containing protein</fullName>
    </recommendedName>
</protein>
<keyword evidence="2" id="KW-1003">Cell membrane</keyword>
<evidence type="ECO:0000256" key="7">
    <source>
        <dbReference type="SAM" id="MobiDB-lite"/>
    </source>
</evidence>
<dbReference type="Pfam" id="PF01618">
    <property type="entry name" value="MotA_ExbB"/>
    <property type="match status" value="1"/>
</dbReference>
<keyword evidence="6" id="KW-0813">Transport</keyword>
<evidence type="ECO:0000256" key="3">
    <source>
        <dbReference type="ARBA" id="ARBA00022692"/>
    </source>
</evidence>
<evidence type="ECO:0000256" key="1">
    <source>
        <dbReference type="ARBA" id="ARBA00004651"/>
    </source>
</evidence>
<evidence type="ECO:0000256" key="6">
    <source>
        <dbReference type="RuleBase" id="RU004057"/>
    </source>
</evidence>
<name>A0ABX1VFA6_9PLAN</name>
<evidence type="ECO:0000259" key="9">
    <source>
        <dbReference type="Pfam" id="PF01618"/>
    </source>
</evidence>
<evidence type="ECO:0000256" key="8">
    <source>
        <dbReference type="SAM" id="Phobius"/>
    </source>
</evidence>
<evidence type="ECO:0000256" key="2">
    <source>
        <dbReference type="ARBA" id="ARBA00022475"/>
    </source>
</evidence>
<evidence type="ECO:0000256" key="4">
    <source>
        <dbReference type="ARBA" id="ARBA00022989"/>
    </source>
</evidence>
<dbReference type="InterPro" id="IPR002898">
    <property type="entry name" value="MotA_ExbB_proton_chnl"/>
</dbReference>
<sequence>MNDLLAQLSGLSTTVIAVACGVHLFAFWALAMWSGGSLRKLASTLDSFTRGLKHRSVVGSSKALPDQIAAFLADVGDVLDAPAGDPVADADRAALKERISTLDESRRYLPGLSFEAAAVTARTMVEAYPLLGVLGTILAIGASLQGDGSGAEVTVGAIVTRFGDAIWSTFAGLAAAILLMFVASLLEARFTRLVELRKDVRGAVARAKRELAIAATASGNGESSANRGANGVRRTSVGAGT</sequence>
<feature type="transmembrane region" description="Helical" evidence="8">
    <location>
        <begin position="12"/>
        <end position="33"/>
    </location>
</feature>
<keyword evidence="3 8" id="KW-0812">Transmembrane</keyword>
<feature type="transmembrane region" description="Helical" evidence="8">
    <location>
        <begin position="127"/>
        <end position="145"/>
    </location>
</feature>